<dbReference type="AlphaFoldDB" id="A0A2M8G5G2"/>
<reference evidence="2" key="1">
    <citation type="submission" date="2017-09" db="EMBL/GenBank/DDBJ databases">
        <title>Depth-based differentiation of microbial function through sediment-hosted aquifers and enrichment of novel symbionts in the deep terrestrial subsurface.</title>
        <authorList>
            <person name="Probst A.J."/>
            <person name="Ladd B."/>
            <person name="Jarett J.K."/>
            <person name="Geller-Mcgrath D.E."/>
            <person name="Sieber C.M.K."/>
            <person name="Emerson J.B."/>
            <person name="Anantharaman K."/>
            <person name="Thomas B.C."/>
            <person name="Malmstrom R."/>
            <person name="Stieglmeier M."/>
            <person name="Klingl A."/>
            <person name="Woyke T."/>
            <person name="Ryan C.M."/>
            <person name="Banfield J.F."/>
        </authorList>
    </citation>
    <scope>NUCLEOTIDE SEQUENCE [LARGE SCALE GENOMIC DNA]</scope>
</reference>
<dbReference type="Proteomes" id="UP000229438">
    <property type="component" value="Unassembled WGS sequence"/>
</dbReference>
<organism evidence="1 2">
    <name type="scientific">candidate division WWE3 bacterium CG_4_8_14_3_um_filter_42_11</name>
    <dbReference type="NCBI Taxonomy" id="1975076"/>
    <lineage>
        <taxon>Bacteria</taxon>
        <taxon>Katanobacteria</taxon>
    </lineage>
</organism>
<proteinExistence type="predicted"/>
<accession>A0A2M8G5G2</accession>
<protein>
    <submittedName>
        <fullName evidence="1">Uncharacterized protein</fullName>
    </submittedName>
</protein>
<gene>
    <name evidence="1" type="ORF">CO015_05470</name>
</gene>
<comment type="caution">
    <text evidence="1">The sequence shown here is derived from an EMBL/GenBank/DDBJ whole genome shotgun (WGS) entry which is preliminary data.</text>
</comment>
<dbReference type="EMBL" id="PFQS01000132">
    <property type="protein sequence ID" value="PJC68032.1"/>
    <property type="molecule type" value="Genomic_DNA"/>
</dbReference>
<evidence type="ECO:0000313" key="2">
    <source>
        <dbReference type="Proteomes" id="UP000229438"/>
    </source>
</evidence>
<sequence>MATKRNVRRSGTTQSIRQQFEAKLRRFSREAPERRELAPLWKEIFGGDDEILNEGYAFLADIDRLVAEMLEQIPAAQHDAAIAAIREQTAFVVASSLLAIVRRAAWAESQLQHATGAATH</sequence>
<evidence type="ECO:0000313" key="1">
    <source>
        <dbReference type="EMBL" id="PJC68032.1"/>
    </source>
</evidence>
<name>A0A2M8G5G2_UNCKA</name>